<dbReference type="AlphaFoldDB" id="A0A7S2BW03"/>
<evidence type="ECO:0000256" key="1">
    <source>
        <dbReference type="SAM" id="MobiDB-lite"/>
    </source>
</evidence>
<sequence>MLDECKVAVFEAATGLKLGSVLQGSLVVNAYSSIETTLTVNGLAEKLPQREQRRLATDYLAKKALLVTLVATASSRLPIKSSTPTTTTSNNTRRVDFNALHKDSSHNPFFQRAPQPED</sequence>
<feature type="compositionally biased region" description="Basic and acidic residues" evidence="1">
    <location>
        <begin position="93"/>
        <end position="105"/>
    </location>
</feature>
<name>A0A7S2BW03_9EUKA</name>
<dbReference type="EMBL" id="HBGU01008295">
    <property type="protein sequence ID" value="CAD9408500.1"/>
    <property type="molecule type" value="Transcribed_RNA"/>
</dbReference>
<feature type="compositionally biased region" description="Low complexity" evidence="1">
    <location>
        <begin position="81"/>
        <end position="92"/>
    </location>
</feature>
<gene>
    <name evidence="2" type="ORF">CBRE1094_LOCUS4557</name>
</gene>
<proteinExistence type="predicted"/>
<evidence type="ECO:0000313" key="2">
    <source>
        <dbReference type="EMBL" id="CAD9408500.1"/>
    </source>
</evidence>
<feature type="region of interest" description="Disordered" evidence="1">
    <location>
        <begin position="79"/>
        <end position="118"/>
    </location>
</feature>
<organism evidence="2">
    <name type="scientific">Haptolina brevifila</name>
    <dbReference type="NCBI Taxonomy" id="156173"/>
    <lineage>
        <taxon>Eukaryota</taxon>
        <taxon>Haptista</taxon>
        <taxon>Haptophyta</taxon>
        <taxon>Prymnesiophyceae</taxon>
        <taxon>Prymnesiales</taxon>
        <taxon>Prymnesiaceae</taxon>
        <taxon>Haptolina</taxon>
    </lineage>
</organism>
<protein>
    <submittedName>
        <fullName evidence="2">Uncharacterized protein</fullName>
    </submittedName>
</protein>
<accession>A0A7S2BW03</accession>
<reference evidence="2" key="1">
    <citation type="submission" date="2021-01" db="EMBL/GenBank/DDBJ databases">
        <authorList>
            <person name="Corre E."/>
            <person name="Pelletier E."/>
            <person name="Niang G."/>
            <person name="Scheremetjew M."/>
            <person name="Finn R."/>
            <person name="Kale V."/>
            <person name="Holt S."/>
            <person name="Cochrane G."/>
            <person name="Meng A."/>
            <person name="Brown T."/>
            <person name="Cohen L."/>
        </authorList>
    </citation>
    <scope>NUCLEOTIDE SEQUENCE</scope>
    <source>
        <strain evidence="2">UTEX LB 985</strain>
    </source>
</reference>